<protein>
    <submittedName>
        <fullName evidence="3">Heptosyltransferase III</fullName>
        <ecNumber evidence="3">2.4.-.-</ecNumber>
    </submittedName>
</protein>
<dbReference type="NCBIfam" id="TIGR02201">
    <property type="entry name" value="heptsyl_trn_III"/>
    <property type="match status" value="1"/>
</dbReference>
<dbReference type="PANTHER" id="PTHR30160">
    <property type="entry name" value="TETRAACYLDISACCHARIDE 4'-KINASE-RELATED"/>
    <property type="match status" value="1"/>
</dbReference>
<dbReference type="InterPro" id="IPR011916">
    <property type="entry name" value="LipoPS_heptosylTferase-III"/>
</dbReference>
<proteinExistence type="predicted"/>
<reference evidence="3 4" key="1">
    <citation type="submission" date="2016-07" db="EMBL/GenBank/DDBJ databases">
        <title>Comparative genomics of the Campylobacter concisus group.</title>
        <authorList>
            <person name="Miller W.G."/>
            <person name="Yee E."/>
            <person name="Chapman M.H."/>
            <person name="Huynh S."/>
            <person name="Bono J.L."/>
            <person name="On S.L.W."/>
            <person name="StLeger J."/>
            <person name="Foster G."/>
            <person name="Parker C.T."/>
        </authorList>
    </citation>
    <scope>NUCLEOTIDE SEQUENCE [LARGE SCALE GENOMIC DNA]</scope>
    <source>
        <strain evidence="3 4">CCUG 21559</strain>
    </source>
</reference>
<keyword evidence="2 3" id="KW-0808">Transferase</keyword>
<dbReference type="RefSeq" id="WP_034969410.1">
    <property type="nucleotide sequence ID" value="NZ_CP012542.1"/>
</dbReference>
<dbReference type="InterPro" id="IPR002201">
    <property type="entry name" value="Glyco_trans_9"/>
</dbReference>
<name>A0A6G5QFP7_9BACT</name>
<evidence type="ECO:0000256" key="2">
    <source>
        <dbReference type="ARBA" id="ARBA00022679"/>
    </source>
</evidence>
<evidence type="ECO:0000256" key="1">
    <source>
        <dbReference type="ARBA" id="ARBA00022676"/>
    </source>
</evidence>
<dbReference type="Gene3D" id="3.40.50.2000">
    <property type="entry name" value="Glycogen Phosphorylase B"/>
    <property type="match status" value="2"/>
</dbReference>
<dbReference type="GO" id="GO:0005829">
    <property type="term" value="C:cytosol"/>
    <property type="evidence" value="ECO:0007669"/>
    <property type="project" value="TreeGrafter"/>
</dbReference>
<sequence>MKILIIKFRNIGDVLLTTPLIDNLRHHYPDAVIDFALNSGTEAMITDNPNVRKIHIYDRNAKKFGLFKRIVTELKFINAIKKEKYDIAIQTTTGDRGIIIAKYAKIKTIVGFCGKNKTINKFITHKVPKIDGLTHIVDRNLATLNALNLAIISKKVSIFFNQNLAPNLPPKFIHFHLTSRWMFKCVKDEVMANLIDFCENELKIKVAITADKNEAEMKKVADVLGLCKSNPLNLAGVLSLKEVAALNKKATIFVGVDTAIMHISAANDVPVIAFFGPSGAFEWGPWDNSLVQSGYIKRNGNQQMGKHSVFQKDWECVPCEMDGCNSSKTSRCLMEFNNVDEIKSKIKEKINEYTSH</sequence>
<dbReference type="EC" id="2.4.-.-" evidence="3"/>
<dbReference type="InterPro" id="IPR051199">
    <property type="entry name" value="LPS_LOS_Heptosyltrfase"/>
</dbReference>
<dbReference type="SUPFAM" id="SSF53756">
    <property type="entry name" value="UDP-Glycosyltransferase/glycogen phosphorylase"/>
    <property type="match status" value="1"/>
</dbReference>
<dbReference type="GO" id="GO:0008713">
    <property type="term" value="F:ADP-heptose-lipopolysaccharide heptosyltransferase activity"/>
    <property type="evidence" value="ECO:0007669"/>
    <property type="project" value="TreeGrafter"/>
</dbReference>
<accession>A0A6G5QFP7</accession>
<dbReference type="GO" id="GO:0009244">
    <property type="term" value="P:lipopolysaccharide core region biosynthetic process"/>
    <property type="evidence" value="ECO:0007669"/>
    <property type="project" value="TreeGrafter"/>
</dbReference>
<dbReference type="CDD" id="cd03789">
    <property type="entry name" value="GT9_LPS_heptosyltransferase"/>
    <property type="match status" value="1"/>
</dbReference>
<dbReference type="Proteomes" id="UP000503264">
    <property type="component" value="Chromosome"/>
</dbReference>
<gene>
    <name evidence="3" type="primary">waaQ</name>
    <name evidence="3" type="ORF">CMUC_0701</name>
</gene>
<dbReference type="Pfam" id="PF01075">
    <property type="entry name" value="Glyco_transf_9"/>
    <property type="match status" value="1"/>
</dbReference>
<dbReference type="PANTHER" id="PTHR30160:SF1">
    <property type="entry name" value="LIPOPOLYSACCHARIDE 1,2-N-ACETYLGLUCOSAMINETRANSFERASE-RELATED"/>
    <property type="match status" value="1"/>
</dbReference>
<evidence type="ECO:0000313" key="3">
    <source>
        <dbReference type="EMBL" id="QCD44498.1"/>
    </source>
</evidence>
<organism evidence="3 4">
    <name type="scientific">Campylobacter mucosalis CCUG 21559</name>
    <dbReference type="NCBI Taxonomy" id="1032067"/>
    <lineage>
        <taxon>Bacteria</taxon>
        <taxon>Pseudomonadati</taxon>
        <taxon>Campylobacterota</taxon>
        <taxon>Epsilonproteobacteria</taxon>
        <taxon>Campylobacterales</taxon>
        <taxon>Campylobacteraceae</taxon>
        <taxon>Campylobacter</taxon>
    </lineage>
</organism>
<keyword evidence="1 3" id="KW-0328">Glycosyltransferase</keyword>
<dbReference type="AlphaFoldDB" id="A0A6G5QFP7"/>
<dbReference type="EMBL" id="CP012542">
    <property type="protein sequence ID" value="QCD44498.1"/>
    <property type="molecule type" value="Genomic_DNA"/>
</dbReference>
<keyword evidence="4" id="KW-1185">Reference proteome</keyword>
<evidence type="ECO:0000313" key="4">
    <source>
        <dbReference type="Proteomes" id="UP000503264"/>
    </source>
</evidence>